<evidence type="ECO:0000313" key="10">
    <source>
        <dbReference type="Proteomes" id="UP000091918"/>
    </source>
</evidence>
<feature type="domain" description="Major facilitator superfamily (MFS) profile" evidence="8">
    <location>
        <begin position="1"/>
        <end position="478"/>
    </location>
</feature>
<feature type="transmembrane region" description="Helical" evidence="7">
    <location>
        <begin position="164"/>
        <end position="188"/>
    </location>
</feature>
<dbReference type="EMBL" id="LGUA01000284">
    <property type="protein sequence ID" value="OAX82586.1"/>
    <property type="molecule type" value="Genomic_DNA"/>
</dbReference>
<evidence type="ECO:0000259" key="8">
    <source>
        <dbReference type="PROSITE" id="PS50850"/>
    </source>
</evidence>
<feature type="transmembrane region" description="Helical" evidence="7">
    <location>
        <begin position="125"/>
        <end position="144"/>
    </location>
</feature>
<keyword evidence="10" id="KW-1185">Reference proteome</keyword>
<protein>
    <recommendedName>
        <fullName evidence="8">Major facilitator superfamily (MFS) profile domain-containing protein</fullName>
    </recommendedName>
</protein>
<dbReference type="SUPFAM" id="SSF103473">
    <property type="entry name" value="MFS general substrate transporter"/>
    <property type="match status" value="1"/>
</dbReference>
<gene>
    <name evidence="9" type="ORF">ACJ72_03063</name>
</gene>
<feature type="region of interest" description="Disordered" evidence="6">
    <location>
        <begin position="236"/>
        <end position="255"/>
    </location>
</feature>
<evidence type="ECO:0000256" key="7">
    <source>
        <dbReference type="SAM" id="Phobius"/>
    </source>
</evidence>
<dbReference type="CDD" id="cd17330">
    <property type="entry name" value="MFS_SLC46_TetA_like"/>
    <property type="match status" value="1"/>
</dbReference>
<organism evidence="9 10">
    <name type="scientific">Emergomyces africanus</name>
    <dbReference type="NCBI Taxonomy" id="1955775"/>
    <lineage>
        <taxon>Eukaryota</taxon>
        <taxon>Fungi</taxon>
        <taxon>Dikarya</taxon>
        <taxon>Ascomycota</taxon>
        <taxon>Pezizomycotina</taxon>
        <taxon>Eurotiomycetes</taxon>
        <taxon>Eurotiomycetidae</taxon>
        <taxon>Onygenales</taxon>
        <taxon>Ajellomycetaceae</taxon>
        <taxon>Emergomyces</taxon>
    </lineage>
</organism>
<dbReference type="InterPro" id="IPR036259">
    <property type="entry name" value="MFS_trans_sf"/>
</dbReference>
<feature type="region of interest" description="Disordered" evidence="6">
    <location>
        <begin position="482"/>
        <end position="541"/>
    </location>
</feature>
<evidence type="ECO:0000256" key="5">
    <source>
        <dbReference type="ARBA" id="ARBA00023136"/>
    </source>
</evidence>
<dbReference type="PANTHER" id="PTHR23504">
    <property type="entry name" value="MAJOR FACILITATOR SUPERFAMILY DOMAIN-CONTAINING PROTEIN 10"/>
    <property type="match status" value="1"/>
</dbReference>
<evidence type="ECO:0000313" key="9">
    <source>
        <dbReference type="EMBL" id="OAX82586.1"/>
    </source>
</evidence>
<feature type="compositionally biased region" description="Basic and acidic residues" evidence="6">
    <location>
        <begin position="519"/>
        <end position="540"/>
    </location>
</feature>
<feature type="transmembrane region" description="Helical" evidence="7">
    <location>
        <begin position="323"/>
        <end position="342"/>
    </location>
</feature>
<keyword evidence="3 7" id="KW-0812">Transmembrane</keyword>
<keyword evidence="4 7" id="KW-1133">Transmembrane helix</keyword>
<evidence type="ECO:0000256" key="2">
    <source>
        <dbReference type="ARBA" id="ARBA00022448"/>
    </source>
</evidence>
<name>A0A1B7P0M8_9EURO</name>
<dbReference type="GO" id="GO:0022857">
    <property type="term" value="F:transmembrane transporter activity"/>
    <property type="evidence" value="ECO:0007669"/>
    <property type="project" value="InterPro"/>
</dbReference>
<dbReference type="GO" id="GO:0016020">
    <property type="term" value="C:membrane"/>
    <property type="evidence" value="ECO:0007669"/>
    <property type="project" value="UniProtKB-SubCell"/>
</dbReference>
<dbReference type="PANTHER" id="PTHR23504:SF8">
    <property type="entry name" value="TRANSPORTER, PUTATIVE (AFU_ORTHOLOGUE AFUA_1G03730)-RELATED"/>
    <property type="match status" value="1"/>
</dbReference>
<dbReference type="InterPro" id="IPR020846">
    <property type="entry name" value="MFS_dom"/>
</dbReference>
<feature type="transmembrane region" description="Helical" evidence="7">
    <location>
        <begin position="354"/>
        <end position="377"/>
    </location>
</feature>
<dbReference type="Proteomes" id="UP000091918">
    <property type="component" value="Unassembled WGS sequence"/>
</dbReference>
<proteinExistence type="predicted"/>
<evidence type="ECO:0000256" key="4">
    <source>
        <dbReference type="ARBA" id="ARBA00022989"/>
    </source>
</evidence>
<evidence type="ECO:0000256" key="6">
    <source>
        <dbReference type="SAM" id="MobiDB-lite"/>
    </source>
</evidence>
<feature type="transmembrane region" description="Helical" evidence="7">
    <location>
        <begin position="454"/>
        <end position="473"/>
    </location>
</feature>
<evidence type="ECO:0000256" key="3">
    <source>
        <dbReference type="ARBA" id="ARBA00022692"/>
    </source>
</evidence>
<dbReference type="AlphaFoldDB" id="A0A1B7P0M8"/>
<feature type="transmembrane region" description="Helical" evidence="7">
    <location>
        <begin position="414"/>
        <end position="434"/>
    </location>
</feature>
<feature type="transmembrane region" description="Helical" evidence="7">
    <location>
        <begin position="64"/>
        <end position="83"/>
    </location>
</feature>
<dbReference type="Pfam" id="PF07690">
    <property type="entry name" value="MFS_1"/>
    <property type="match status" value="1"/>
</dbReference>
<comment type="caution">
    <text evidence="9">The sequence shown here is derived from an EMBL/GenBank/DDBJ whole genome shotgun (WGS) entry which is preliminary data.</text>
</comment>
<dbReference type="Gene3D" id="1.20.1250.20">
    <property type="entry name" value="MFS general substrate transporter like domains"/>
    <property type="match status" value="1"/>
</dbReference>
<reference evidence="9 10" key="1">
    <citation type="submission" date="2015-07" db="EMBL/GenBank/DDBJ databases">
        <title>Emmonsia species relationships and genome sequence.</title>
        <authorList>
            <person name="Cuomo C.A."/>
            <person name="Schwartz I.S."/>
            <person name="Kenyon C."/>
            <person name="de Hoog G.S."/>
            <person name="Govender N.P."/>
            <person name="Botha A."/>
            <person name="Moreno L."/>
            <person name="de Vries M."/>
            <person name="Munoz J.F."/>
            <person name="Stielow J.B."/>
        </authorList>
    </citation>
    <scope>NUCLEOTIDE SEQUENCE [LARGE SCALE GENOMIC DNA]</scope>
    <source>
        <strain evidence="9 10">CBS 136260</strain>
    </source>
</reference>
<feature type="transmembrane region" description="Helical" evidence="7">
    <location>
        <begin position="383"/>
        <end position="407"/>
    </location>
</feature>
<comment type="subcellular location">
    <subcellularLocation>
        <location evidence="1">Membrane</location>
        <topology evidence="1">Multi-pass membrane protein</topology>
    </subcellularLocation>
</comment>
<dbReference type="InterPro" id="IPR011701">
    <property type="entry name" value="MFS"/>
</dbReference>
<accession>A0A1B7P0M8</accession>
<sequence length="584" mass="63695">MTNIISDKLSTHTSQQPEMIRSLGISEDEVAKWVGLTSAIFSVCQGLTAVAWGAVSDRIGRRPVIVSGLCITMTFSLMFGFSTSLPMAILARACVGLGNGNVGIIRTIVAELVPEKELQPRAFSIMPLVWTIGSIFGPAFGGALADPAKRHKEQFGDNKFFKKYPYALPNMAVSVFFIIGILTGLLFLQETLASKKGHQDWGLTLGNILRRPFVRRTEQKGPSGFLVNEEAETTPLLVSDEPQTQEADNGKKKHAPNLPWSQILIPQSNLMLLAYATMSMHTVAFDSVFTVFLNHPQQDYENNPNVKFPFKFSGGFGIDAQQIGILYTINAIIGMLVQFFIFPRAAHRYGVLNCLKIISIIFPITYFLTPFIVLFPTDASRQVAAFLLMCCKLACVVFSFPCSIILLTNSAKSVSILGTLNGVATSASAVGKAMGPAILGGTFSLGVKKGYMILPWWTLAFMAGLSALPVFWVKENEQLSHKADDDNDNNGFANANGNDEERAEVSGYQGASEEETGAGEERDMARPCREDTVNAKRDKSATVGARGIFENRIVVATSQTREAELLKPKAVQGPPKRDAISMRL</sequence>
<dbReference type="OrthoDB" id="10262656at2759"/>
<keyword evidence="5 7" id="KW-0472">Membrane</keyword>
<keyword evidence="2" id="KW-0813">Transport</keyword>
<evidence type="ECO:0000256" key="1">
    <source>
        <dbReference type="ARBA" id="ARBA00004141"/>
    </source>
</evidence>
<feature type="transmembrane region" description="Helical" evidence="7">
    <location>
        <begin position="33"/>
        <end position="52"/>
    </location>
</feature>
<dbReference type="PROSITE" id="PS50850">
    <property type="entry name" value="MFS"/>
    <property type="match status" value="1"/>
</dbReference>